<protein>
    <recommendedName>
        <fullName evidence="8">Phosphosugar-binding transcriptional regulator</fullName>
    </recommendedName>
</protein>
<dbReference type="RefSeq" id="WP_086284991.1">
    <property type="nucleotide sequence ID" value="NZ_NGMO01000003.1"/>
</dbReference>
<dbReference type="Pfam" id="PF01380">
    <property type="entry name" value="SIS"/>
    <property type="match status" value="1"/>
</dbReference>
<dbReference type="InterPro" id="IPR035472">
    <property type="entry name" value="RpiR-like_SIS"/>
</dbReference>
<dbReference type="SUPFAM" id="SSF53697">
    <property type="entry name" value="SIS domain"/>
    <property type="match status" value="1"/>
</dbReference>
<dbReference type="GO" id="GO:1901135">
    <property type="term" value="P:carbohydrate derivative metabolic process"/>
    <property type="evidence" value="ECO:0007669"/>
    <property type="project" value="InterPro"/>
</dbReference>
<name>A0A242JZU0_9ENTE</name>
<keyword evidence="1" id="KW-0805">Transcription regulation</keyword>
<evidence type="ECO:0008006" key="8">
    <source>
        <dbReference type="Google" id="ProtNLM"/>
    </source>
</evidence>
<accession>A0A242JZU0</accession>
<feature type="domain" description="SIS" evidence="5">
    <location>
        <begin position="116"/>
        <end position="256"/>
    </location>
</feature>
<feature type="domain" description="HTH rpiR-type" evidence="4">
    <location>
        <begin position="2"/>
        <end position="78"/>
    </location>
</feature>
<dbReference type="PANTHER" id="PTHR30514">
    <property type="entry name" value="GLUCOKINASE"/>
    <property type="match status" value="1"/>
</dbReference>
<dbReference type="Proteomes" id="UP000194933">
    <property type="component" value="Unassembled WGS sequence"/>
</dbReference>
<evidence type="ECO:0000259" key="4">
    <source>
        <dbReference type="PROSITE" id="PS51071"/>
    </source>
</evidence>
<dbReference type="InterPro" id="IPR047640">
    <property type="entry name" value="RpiR-like"/>
</dbReference>
<keyword evidence="7" id="KW-1185">Reference proteome</keyword>
<evidence type="ECO:0000256" key="1">
    <source>
        <dbReference type="ARBA" id="ARBA00023015"/>
    </source>
</evidence>
<dbReference type="InterPro" id="IPR001347">
    <property type="entry name" value="SIS_dom"/>
</dbReference>
<dbReference type="EMBL" id="NGMO01000003">
    <property type="protein sequence ID" value="OTP10223.1"/>
    <property type="molecule type" value="Genomic_DNA"/>
</dbReference>
<evidence type="ECO:0000313" key="6">
    <source>
        <dbReference type="EMBL" id="OTP10223.1"/>
    </source>
</evidence>
<proteinExistence type="predicted"/>
<dbReference type="SUPFAM" id="SSF46689">
    <property type="entry name" value="Homeodomain-like"/>
    <property type="match status" value="1"/>
</dbReference>
<dbReference type="InterPro" id="IPR000281">
    <property type="entry name" value="HTH_RpiR"/>
</dbReference>
<dbReference type="Gene3D" id="1.10.10.10">
    <property type="entry name" value="Winged helix-like DNA-binding domain superfamily/Winged helix DNA-binding domain"/>
    <property type="match status" value="1"/>
</dbReference>
<evidence type="ECO:0000256" key="2">
    <source>
        <dbReference type="ARBA" id="ARBA00023125"/>
    </source>
</evidence>
<dbReference type="AlphaFoldDB" id="A0A242JZU0"/>
<dbReference type="PROSITE" id="PS51071">
    <property type="entry name" value="HTH_RPIR"/>
    <property type="match status" value="1"/>
</dbReference>
<reference evidence="6 7" key="1">
    <citation type="submission" date="2017-05" db="EMBL/GenBank/DDBJ databases">
        <title>The Genome Sequence of Enterococcus sp. 10A9_DIV0425.</title>
        <authorList>
            <consortium name="The Broad Institute Genomics Platform"/>
            <consortium name="The Broad Institute Genomic Center for Infectious Diseases"/>
            <person name="Earl A."/>
            <person name="Manson A."/>
            <person name="Schwartman J."/>
            <person name="Gilmore M."/>
            <person name="Abouelleil A."/>
            <person name="Cao P."/>
            <person name="Chapman S."/>
            <person name="Cusick C."/>
            <person name="Shea T."/>
            <person name="Young S."/>
            <person name="Neafsey D."/>
            <person name="Nusbaum C."/>
            <person name="Birren B."/>
        </authorList>
    </citation>
    <scope>NUCLEOTIDE SEQUENCE [LARGE SCALE GENOMIC DNA]</scope>
    <source>
        <strain evidence="6 7">10A9_DIV0425</strain>
    </source>
</reference>
<dbReference type="Pfam" id="PF01418">
    <property type="entry name" value="HTH_6"/>
    <property type="match status" value="1"/>
</dbReference>
<organism evidence="6 7">
    <name type="scientific">Candidatus Enterococcus wittei</name>
    <dbReference type="NCBI Taxonomy" id="1987383"/>
    <lineage>
        <taxon>Bacteria</taxon>
        <taxon>Bacillati</taxon>
        <taxon>Bacillota</taxon>
        <taxon>Bacilli</taxon>
        <taxon>Lactobacillales</taxon>
        <taxon>Enterococcaceae</taxon>
        <taxon>Enterococcus</taxon>
    </lineage>
</organism>
<dbReference type="InterPro" id="IPR046348">
    <property type="entry name" value="SIS_dom_sf"/>
</dbReference>
<keyword evidence="3" id="KW-0804">Transcription</keyword>
<evidence type="ECO:0000259" key="5">
    <source>
        <dbReference type="PROSITE" id="PS51464"/>
    </source>
</evidence>
<gene>
    <name evidence="6" type="ORF">A5844_001921</name>
</gene>
<sequence>MNHFYKRIQYKIPELNRVEKNVLDYCLHTSEKVSSMTADELAIETFTSQATITRMAKKLGFKGFQEFKFAIKGYQSFERKEVTSDENYSLAPLIKEISQQFTSTLEKIDPILIQSAVAMLKKAKRIEIFALGQSIPVAVSVNRKLRFLGKNVGHSTDWDELTAISHQLTEQDLAIFISHSGETIGMLNDATRLKEHSVPLLSFIGQSASTLEELSTISFIAEMITIYHQDIDLSPRVSIDILLDILIIQYANQLDF</sequence>
<dbReference type="Gene3D" id="3.40.50.10490">
    <property type="entry name" value="Glucose-6-phosphate isomerase like protein, domain 1"/>
    <property type="match status" value="1"/>
</dbReference>
<dbReference type="GO" id="GO:0003700">
    <property type="term" value="F:DNA-binding transcription factor activity"/>
    <property type="evidence" value="ECO:0007669"/>
    <property type="project" value="InterPro"/>
</dbReference>
<dbReference type="STRING" id="1987383.A5844_001921"/>
<dbReference type="GO" id="GO:0003677">
    <property type="term" value="F:DNA binding"/>
    <property type="evidence" value="ECO:0007669"/>
    <property type="project" value="UniProtKB-KW"/>
</dbReference>
<dbReference type="PROSITE" id="PS51464">
    <property type="entry name" value="SIS"/>
    <property type="match status" value="1"/>
</dbReference>
<evidence type="ECO:0000256" key="3">
    <source>
        <dbReference type="ARBA" id="ARBA00023163"/>
    </source>
</evidence>
<evidence type="ECO:0000313" key="7">
    <source>
        <dbReference type="Proteomes" id="UP000194933"/>
    </source>
</evidence>
<dbReference type="CDD" id="cd05013">
    <property type="entry name" value="SIS_RpiR"/>
    <property type="match status" value="1"/>
</dbReference>
<dbReference type="PANTHER" id="PTHR30514:SF21">
    <property type="entry name" value="RPIR-FAMILY TRANSCRIPTIONAL REGULATOR"/>
    <property type="match status" value="1"/>
</dbReference>
<dbReference type="InterPro" id="IPR009057">
    <property type="entry name" value="Homeodomain-like_sf"/>
</dbReference>
<dbReference type="InterPro" id="IPR036388">
    <property type="entry name" value="WH-like_DNA-bd_sf"/>
</dbReference>
<comment type="caution">
    <text evidence="6">The sequence shown here is derived from an EMBL/GenBank/DDBJ whole genome shotgun (WGS) entry which is preliminary data.</text>
</comment>
<dbReference type="GO" id="GO:0097367">
    <property type="term" value="F:carbohydrate derivative binding"/>
    <property type="evidence" value="ECO:0007669"/>
    <property type="project" value="InterPro"/>
</dbReference>
<keyword evidence="2" id="KW-0238">DNA-binding</keyword>